<evidence type="ECO:0000313" key="4">
    <source>
        <dbReference type="Ensembl" id="ENSPMGP00000023040.1"/>
    </source>
</evidence>
<comment type="caution">
    <text evidence="2">Lacks conserved residue(s) required for the propagation of feature annotation.</text>
</comment>
<dbReference type="STRING" id="409849.ENSPMGP00000023040"/>
<evidence type="ECO:0000313" key="5">
    <source>
        <dbReference type="Proteomes" id="UP000261520"/>
    </source>
</evidence>
<dbReference type="GO" id="GO:0004252">
    <property type="term" value="F:serine-type endopeptidase activity"/>
    <property type="evidence" value="ECO:0007669"/>
    <property type="project" value="TreeGrafter"/>
</dbReference>
<proteinExistence type="predicted"/>
<dbReference type="SUPFAM" id="SSF49854">
    <property type="entry name" value="Spermadhesin, CUB domain"/>
    <property type="match status" value="1"/>
</dbReference>
<dbReference type="Proteomes" id="UP000261520">
    <property type="component" value="Unplaced"/>
</dbReference>
<evidence type="ECO:0000256" key="1">
    <source>
        <dbReference type="ARBA" id="ARBA00023157"/>
    </source>
</evidence>
<reference evidence="4" key="2">
    <citation type="submission" date="2025-09" db="UniProtKB">
        <authorList>
            <consortium name="Ensembl"/>
        </authorList>
    </citation>
    <scope>IDENTIFICATION</scope>
</reference>
<keyword evidence="5" id="KW-1185">Reference proteome</keyword>
<protein>
    <recommendedName>
        <fullName evidence="3">CUB domain-containing protein</fullName>
    </recommendedName>
</protein>
<organism evidence="4 5">
    <name type="scientific">Periophthalmus magnuspinnatus</name>
    <dbReference type="NCBI Taxonomy" id="409849"/>
    <lineage>
        <taxon>Eukaryota</taxon>
        <taxon>Metazoa</taxon>
        <taxon>Chordata</taxon>
        <taxon>Craniata</taxon>
        <taxon>Vertebrata</taxon>
        <taxon>Euteleostomi</taxon>
        <taxon>Actinopterygii</taxon>
        <taxon>Neopterygii</taxon>
        <taxon>Teleostei</taxon>
        <taxon>Neoteleostei</taxon>
        <taxon>Acanthomorphata</taxon>
        <taxon>Gobiaria</taxon>
        <taxon>Gobiiformes</taxon>
        <taxon>Gobioidei</taxon>
        <taxon>Gobiidae</taxon>
        <taxon>Oxudercinae</taxon>
        <taxon>Periophthalmus</taxon>
    </lineage>
</organism>
<dbReference type="PANTHER" id="PTHR24255">
    <property type="entry name" value="COMPLEMENT COMPONENT 1, S SUBCOMPONENT-RELATED"/>
    <property type="match status" value="1"/>
</dbReference>
<dbReference type="PROSITE" id="PS01180">
    <property type="entry name" value="CUB"/>
    <property type="match status" value="1"/>
</dbReference>
<name>A0A3B4B219_9GOBI</name>
<dbReference type="Gene3D" id="2.60.120.290">
    <property type="entry name" value="Spermadhesin, CUB domain"/>
    <property type="match status" value="1"/>
</dbReference>
<evidence type="ECO:0000256" key="2">
    <source>
        <dbReference type="PROSITE-ProRule" id="PRU00059"/>
    </source>
</evidence>
<dbReference type="GO" id="GO:0005615">
    <property type="term" value="C:extracellular space"/>
    <property type="evidence" value="ECO:0007669"/>
    <property type="project" value="TreeGrafter"/>
</dbReference>
<feature type="domain" description="CUB" evidence="3">
    <location>
        <begin position="17"/>
        <end position="79"/>
    </location>
</feature>
<dbReference type="AlphaFoldDB" id="A0A3B4B219"/>
<dbReference type="PANTHER" id="PTHR24255:SF33">
    <property type="entry name" value="CUBILIN"/>
    <property type="match status" value="1"/>
</dbReference>
<keyword evidence="1" id="KW-1015">Disulfide bond</keyword>
<dbReference type="CDD" id="cd00041">
    <property type="entry name" value="CUB"/>
    <property type="match status" value="1"/>
</dbReference>
<dbReference type="Ensembl" id="ENSPMGT00000024544.1">
    <property type="protein sequence ID" value="ENSPMGP00000023040.1"/>
    <property type="gene ID" value="ENSPMGG00000018646.1"/>
</dbReference>
<sequence length="79" mass="8534">MLLLVCQKHSAAVFCACGGSLTTGETPGYITSPGYPQNYPQNIDCVWVITVPNGEAVQLDFEDCSAMPPFQCKDHTEPP</sequence>
<dbReference type="InterPro" id="IPR035914">
    <property type="entry name" value="Sperma_CUB_dom_sf"/>
</dbReference>
<reference evidence="4" key="1">
    <citation type="submission" date="2025-08" db="UniProtKB">
        <authorList>
            <consortium name="Ensembl"/>
        </authorList>
    </citation>
    <scope>IDENTIFICATION</scope>
</reference>
<evidence type="ECO:0000259" key="3">
    <source>
        <dbReference type="PROSITE" id="PS01180"/>
    </source>
</evidence>
<accession>A0A3B4B219</accession>
<dbReference type="InterPro" id="IPR000859">
    <property type="entry name" value="CUB_dom"/>
</dbReference>
<dbReference type="Pfam" id="PF00431">
    <property type="entry name" value="CUB"/>
    <property type="match status" value="1"/>
</dbReference>